<dbReference type="GO" id="GO:0005524">
    <property type="term" value="F:ATP binding"/>
    <property type="evidence" value="ECO:0007669"/>
    <property type="project" value="UniProtKB-KW"/>
</dbReference>
<dbReference type="Gene3D" id="3.40.50.261">
    <property type="entry name" value="Succinyl-CoA synthetase domains"/>
    <property type="match status" value="2"/>
</dbReference>
<keyword evidence="5" id="KW-0067">ATP-binding</keyword>
<dbReference type="AlphaFoldDB" id="A0A133V6A4"/>
<organism evidence="7 8">
    <name type="scientific">candidate division MSBL1 archaeon SCGC-AAA261F17</name>
    <dbReference type="NCBI Taxonomy" id="1698274"/>
    <lineage>
        <taxon>Archaea</taxon>
        <taxon>Methanobacteriati</taxon>
        <taxon>Methanobacteriota</taxon>
        <taxon>candidate division MSBL1</taxon>
    </lineage>
</organism>
<keyword evidence="3" id="KW-0436">Ligase</keyword>
<dbReference type="PANTHER" id="PTHR43334">
    <property type="entry name" value="ACETATE--COA LIGASE [ADP-FORMING]"/>
    <property type="match status" value="1"/>
</dbReference>
<evidence type="ECO:0000256" key="2">
    <source>
        <dbReference type="ARBA" id="ARBA00012957"/>
    </source>
</evidence>
<comment type="catalytic activity">
    <reaction evidence="1">
        <text>acetate + ATP + CoA = acetyl-CoA + ADP + phosphate</text>
        <dbReference type="Rhea" id="RHEA:15081"/>
        <dbReference type="ChEBI" id="CHEBI:30089"/>
        <dbReference type="ChEBI" id="CHEBI:30616"/>
        <dbReference type="ChEBI" id="CHEBI:43474"/>
        <dbReference type="ChEBI" id="CHEBI:57287"/>
        <dbReference type="ChEBI" id="CHEBI:57288"/>
        <dbReference type="ChEBI" id="CHEBI:456216"/>
        <dbReference type="EC" id="6.2.1.13"/>
    </reaction>
</comment>
<evidence type="ECO:0000259" key="6">
    <source>
        <dbReference type="SMART" id="SM00881"/>
    </source>
</evidence>
<evidence type="ECO:0000256" key="5">
    <source>
        <dbReference type="ARBA" id="ARBA00022840"/>
    </source>
</evidence>
<sequence length="457" mass="49735">MNVEEQLEPFFDAKSVAVVGASRSTGPGSFNVVENMIEFGYEGDIYPVNPKADKILDLKAYDDVREIEGPVEHAVMMVPRKIVPMILEGCVEKKIPAVTIASQGFAELGGEGKELQDKLLEIIDGTNTRIVGPNTLGTHNYVDKFTTSFIPFKERSYEPIGVVSQTGMWAASVPRLRYAKILDIGNASDVDHVDVLKYYKDDPDIKQVFLHIEGLHPSRGKELIATAREAIEEGMSIIAFKAGGSKTGAEYAKSHTGALAGEDRVFRGALKQAGIVSVNDYTQAEIASKALLKLPKMEGREIGMLTHHGATGTMAIDAFEQFGLEMAELSDETLKPIREMSPDWLEIGNPVDIWPALMGGPERAHKVALKALLEDENVKGILLSIHIADPTSWNLGVYGHIDACRELAPKYSKPVAVVPVGTDQGETRNELEKIENVAVFDNIRAAARALSILSKGG</sequence>
<dbReference type="GO" id="GO:0043758">
    <property type="term" value="F:acetate-CoA ligase (ADP-forming) activity"/>
    <property type="evidence" value="ECO:0007669"/>
    <property type="project" value="UniProtKB-EC"/>
</dbReference>
<dbReference type="EC" id="6.2.1.13" evidence="2"/>
<dbReference type="Gene3D" id="3.40.50.720">
    <property type="entry name" value="NAD(P)-binding Rossmann-like Domain"/>
    <property type="match status" value="1"/>
</dbReference>
<keyword evidence="4" id="KW-0547">Nucleotide-binding</keyword>
<dbReference type="PANTHER" id="PTHR43334:SF1">
    <property type="entry name" value="3-HYDROXYPROPIONATE--COA LIGASE [ADP-FORMING]"/>
    <property type="match status" value="1"/>
</dbReference>
<evidence type="ECO:0000313" key="8">
    <source>
        <dbReference type="Proteomes" id="UP000070035"/>
    </source>
</evidence>
<evidence type="ECO:0000256" key="3">
    <source>
        <dbReference type="ARBA" id="ARBA00022598"/>
    </source>
</evidence>
<dbReference type="SUPFAM" id="SSF51735">
    <property type="entry name" value="NAD(P)-binding Rossmann-fold domains"/>
    <property type="match status" value="1"/>
</dbReference>
<evidence type="ECO:0000256" key="1">
    <source>
        <dbReference type="ARBA" id="ARBA00001619"/>
    </source>
</evidence>
<reference evidence="7 8" key="1">
    <citation type="journal article" date="2016" name="Sci. Rep.">
        <title>Metabolic traits of an uncultured archaeal lineage -MSBL1- from brine pools of the Red Sea.</title>
        <authorList>
            <person name="Mwirichia R."/>
            <person name="Alam I."/>
            <person name="Rashid M."/>
            <person name="Vinu M."/>
            <person name="Ba-Alawi W."/>
            <person name="Anthony Kamau A."/>
            <person name="Kamanda Ngugi D."/>
            <person name="Goker M."/>
            <person name="Klenk H.P."/>
            <person name="Bajic V."/>
            <person name="Stingl U."/>
        </authorList>
    </citation>
    <scope>NUCLEOTIDE SEQUENCE [LARGE SCALE GENOMIC DNA]</scope>
    <source>
        <strain evidence="7">SCGC-AAA261F17</strain>
    </source>
</reference>
<protein>
    <recommendedName>
        <fullName evidence="2">acetate--CoA ligase (ADP-forming)</fullName>
        <ecNumber evidence="2">6.2.1.13</ecNumber>
    </recommendedName>
</protein>
<proteinExistence type="predicted"/>
<evidence type="ECO:0000256" key="4">
    <source>
        <dbReference type="ARBA" id="ARBA00022741"/>
    </source>
</evidence>
<dbReference type="InterPro" id="IPR036291">
    <property type="entry name" value="NAD(P)-bd_dom_sf"/>
</dbReference>
<keyword evidence="8" id="KW-1185">Reference proteome</keyword>
<dbReference type="SUPFAM" id="SSF52210">
    <property type="entry name" value="Succinyl-CoA synthetase domains"/>
    <property type="match status" value="2"/>
</dbReference>
<dbReference type="InterPro" id="IPR016102">
    <property type="entry name" value="Succinyl-CoA_synth-like"/>
</dbReference>
<dbReference type="InterPro" id="IPR003781">
    <property type="entry name" value="CoA-bd"/>
</dbReference>
<feature type="domain" description="CoA-binding" evidence="6">
    <location>
        <begin position="10"/>
        <end position="105"/>
    </location>
</feature>
<dbReference type="InterPro" id="IPR032875">
    <property type="entry name" value="Succ_CoA_lig_flav_dom"/>
</dbReference>
<dbReference type="EMBL" id="LHXY01000018">
    <property type="protein sequence ID" value="KXB01975.1"/>
    <property type="molecule type" value="Genomic_DNA"/>
</dbReference>
<dbReference type="Proteomes" id="UP000070035">
    <property type="component" value="Unassembled WGS sequence"/>
</dbReference>
<dbReference type="Pfam" id="PF13380">
    <property type="entry name" value="CoA_binding_2"/>
    <property type="match status" value="1"/>
</dbReference>
<dbReference type="SMART" id="SM00881">
    <property type="entry name" value="CoA_binding"/>
    <property type="match status" value="1"/>
</dbReference>
<dbReference type="InterPro" id="IPR051538">
    <property type="entry name" value="Acyl-CoA_Synth/Transferase"/>
</dbReference>
<gene>
    <name evidence="7" type="ORF">AKJ44_01710</name>
</gene>
<name>A0A133V6A4_9EURY</name>
<evidence type="ECO:0000313" key="7">
    <source>
        <dbReference type="EMBL" id="KXB01975.1"/>
    </source>
</evidence>
<accession>A0A133V6A4</accession>
<dbReference type="Pfam" id="PF13607">
    <property type="entry name" value="Succ_CoA_lig"/>
    <property type="match status" value="1"/>
</dbReference>
<comment type="caution">
    <text evidence="7">The sequence shown here is derived from an EMBL/GenBank/DDBJ whole genome shotgun (WGS) entry which is preliminary data.</text>
</comment>